<keyword evidence="4" id="KW-0472">Membrane</keyword>
<comment type="caution">
    <text evidence="5">The sequence shown here is derived from an EMBL/GenBank/DDBJ whole genome shotgun (WGS) entry which is preliminary data.</text>
</comment>
<dbReference type="Pfam" id="PF03619">
    <property type="entry name" value="Solute_trans_a"/>
    <property type="match status" value="2"/>
</dbReference>
<dbReference type="InterPro" id="IPR005178">
    <property type="entry name" value="Ostalpha/TMEM184C"/>
</dbReference>
<keyword evidence="3" id="KW-1133">Transmembrane helix</keyword>
<gene>
    <name evidence="5" type="ORF">IE077_000178</name>
</gene>
<evidence type="ECO:0000256" key="2">
    <source>
        <dbReference type="ARBA" id="ARBA00022692"/>
    </source>
</evidence>
<dbReference type="SMART" id="SM01417">
    <property type="entry name" value="Solute_trans_a"/>
    <property type="match status" value="1"/>
</dbReference>
<evidence type="ECO:0000256" key="1">
    <source>
        <dbReference type="ARBA" id="ARBA00004141"/>
    </source>
</evidence>
<proteinExistence type="predicted"/>
<evidence type="ECO:0000256" key="3">
    <source>
        <dbReference type="ARBA" id="ARBA00022989"/>
    </source>
</evidence>
<dbReference type="Proteomes" id="UP000823046">
    <property type="component" value="Unassembled WGS sequence"/>
</dbReference>
<evidence type="ECO:0000313" key="6">
    <source>
        <dbReference type="Proteomes" id="UP000823046"/>
    </source>
</evidence>
<dbReference type="PANTHER" id="PTHR23423">
    <property type="entry name" value="ORGANIC SOLUTE TRANSPORTER-RELATED"/>
    <property type="match status" value="1"/>
</dbReference>
<accession>A0ABQ7JCW5</accession>
<evidence type="ECO:0000313" key="5">
    <source>
        <dbReference type="EMBL" id="KAF8821821.1"/>
    </source>
</evidence>
<comment type="subcellular location">
    <subcellularLocation>
        <location evidence="1">Membrane</location>
        <topology evidence="1">Multi-pass membrane protein</topology>
    </subcellularLocation>
</comment>
<keyword evidence="2" id="KW-0812">Transmembrane</keyword>
<organism evidence="5 6">
    <name type="scientific">Cardiosporidium cionae</name>
    <dbReference type="NCBI Taxonomy" id="476202"/>
    <lineage>
        <taxon>Eukaryota</taxon>
        <taxon>Sar</taxon>
        <taxon>Alveolata</taxon>
        <taxon>Apicomplexa</taxon>
        <taxon>Aconoidasida</taxon>
        <taxon>Nephromycida</taxon>
        <taxon>Cardiosporidium</taxon>
    </lineage>
</organism>
<protein>
    <submittedName>
        <fullName evidence="5">Uncharacterized protein</fullName>
    </submittedName>
</protein>
<sequence length="201" mass="23076">MVPIYATQSFVAYQFPSIALYLDVIRDCYEAYVLHTFLCLLINYLGGEDAIVLHFDAKAQLRHPWPIGRILRPIFCNRQSYFLAWAVHLHLLGVGQNSDERTAALVLQDLLICIELPWLAVAHNFAFSYKDFDIGDLPLQPLLSGLTTALYVDDLLKDAHESFFKPVVSKEFVMQTVEEKTTQRRKDRSDLDQGDFIVHNE</sequence>
<keyword evidence="6" id="KW-1185">Reference proteome</keyword>
<reference evidence="5 6" key="1">
    <citation type="journal article" date="2020" name="bioRxiv">
        <title>Metabolic contributions of an alphaproteobacterial endosymbiont in the apicomplexan Cardiosporidium cionae.</title>
        <authorList>
            <person name="Hunter E.S."/>
            <person name="Paight C.J."/>
            <person name="Lane C.E."/>
        </authorList>
    </citation>
    <scope>NUCLEOTIDE SEQUENCE [LARGE SCALE GENOMIC DNA]</scope>
    <source>
        <strain evidence="5">ESH_2018</strain>
    </source>
</reference>
<name>A0ABQ7JCW5_9APIC</name>
<evidence type="ECO:0000256" key="4">
    <source>
        <dbReference type="ARBA" id="ARBA00023136"/>
    </source>
</evidence>
<dbReference type="EMBL" id="JADAQX010000121">
    <property type="protein sequence ID" value="KAF8821821.1"/>
    <property type="molecule type" value="Genomic_DNA"/>
</dbReference>